<evidence type="ECO:0000256" key="10">
    <source>
        <dbReference type="SAM" id="SignalP"/>
    </source>
</evidence>
<feature type="chain" id="PRO_5047472234" description="Claudin" evidence="10">
    <location>
        <begin position="22"/>
        <end position="240"/>
    </location>
</feature>
<dbReference type="AlphaFoldDB" id="A0A8C5BWD2"/>
<evidence type="ECO:0000256" key="4">
    <source>
        <dbReference type="ARBA" id="ARBA00022692"/>
    </source>
</evidence>
<dbReference type="GeneTree" id="ENSGT00940000155232"/>
<keyword evidence="5 8" id="KW-0965">Cell junction</keyword>
<dbReference type="InterPro" id="IPR004031">
    <property type="entry name" value="PMP22/EMP/MP20/Claudin"/>
</dbReference>
<keyword evidence="2 8" id="KW-0796">Tight junction</keyword>
<feature type="transmembrane region" description="Helical" evidence="8">
    <location>
        <begin position="157"/>
        <end position="179"/>
    </location>
</feature>
<keyword evidence="12" id="KW-1185">Reference proteome</keyword>
<reference evidence="11" key="2">
    <citation type="submission" date="2025-09" db="UniProtKB">
        <authorList>
            <consortium name="Ensembl"/>
        </authorList>
    </citation>
    <scope>IDENTIFICATION</scope>
</reference>
<feature type="transmembrane region" description="Helical" evidence="8">
    <location>
        <begin position="80"/>
        <end position="102"/>
    </location>
</feature>
<dbReference type="GO" id="GO:0005886">
    <property type="term" value="C:plasma membrane"/>
    <property type="evidence" value="ECO:0007669"/>
    <property type="project" value="UniProtKB-SubCell"/>
</dbReference>
<dbReference type="Gene3D" id="1.20.140.150">
    <property type="match status" value="1"/>
</dbReference>
<evidence type="ECO:0000256" key="2">
    <source>
        <dbReference type="ARBA" id="ARBA00022427"/>
    </source>
</evidence>
<comment type="similarity">
    <text evidence="1 8">Belongs to the claudin family.</text>
</comment>
<dbReference type="PANTHER" id="PTHR12002">
    <property type="entry name" value="CLAUDIN"/>
    <property type="match status" value="1"/>
</dbReference>
<dbReference type="OMA" id="CKEFISM"/>
<keyword evidence="3 8" id="KW-1003">Cell membrane</keyword>
<dbReference type="InterPro" id="IPR006187">
    <property type="entry name" value="Claudin"/>
</dbReference>
<sequence length="240" mass="25113">MSGVQILALLGGLVGLGATIGATVSNEWRVTSRASSVITATWVLQGLWNNCAGNALGALHCRPHHTLLKLDGYVQACRGLMVAAVCLGFFGSVFVLVGMKCTTIGGTDKSKARLACVGGVNFIVSGLCSLSACSLYAHWITAEFFDPVSVSQKYEMGAALFVGWGGALLCLAGGVTLFFSSVGSCTDRRPQSRYVYKGAGTQSHVTSATREPLRPAGQRPPHPKGSTSSGTKNFDKSVYV</sequence>
<dbReference type="Ensembl" id="ENSGMOT00000045778.1">
    <property type="protein sequence ID" value="ENSGMOP00000053023.1"/>
    <property type="gene ID" value="ENSGMOG00000031658.1"/>
</dbReference>
<comment type="function">
    <text evidence="8">Claudins function as major constituents of the tight junction complexes that regulate the permeability of epithelia.</text>
</comment>
<keyword evidence="7 8" id="KW-0472">Membrane</keyword>
<keyword evidence="10" id="KW-0732">Signal</keyword>
<evidence type="ECO:0000256" key="5">
    <source>
        <dbReference type="ARBA" id="ARBA00022949"/>
    </source>
</evidence>
<feature type="signal peptide" evidence="10">
    <location>
        <begin position="1"/>
        <end position="21"/>
    </location>
</feature>
<name>A0A8C5BWD2_GADMO</name>
<evidence type="ECO:0000256" key="9">
    <source>
        <dbReference type="SAM" id="MobiDB-lite"/>
    </source>
</evidence>
<evidence type="ECO:0000256" key="6">
    <source>
        <dbReference type="ARBA" id="ARBA00022989"/>
    </source>
</evidence>
<comment type="caution">
    <text evidence="8">Lacks conserved residue(s) required for the propagation of feature annotation.</text>
</comment>
<dbReference type="PRINTS" id="PR01077">
    <property type="entry name" value="CLAUDIN"/>
</dbReference>
<dbReference type="GO" id="GO:0005923">
    <property type="term" value="C:bicellular tight junction"/>
    <property type="evidence" value="ECO:0007669"/>
    <property type="project" value="UniProtKB-SubCell"/>
</dbReference>
<comment type="subcellular location">
    <subcellularLocation>
        <location evidence="8">Cell junction</location>
        <location evidence="8">Tight junction</location>
    </subcellularLocation>
    <subcellularLocation>
        <location evidence="8">Cell membrane</location>
        <topology evidence="8">Multi-pass membrane protein</topology>
    </subcellularLocation>
</comment>
<dbReference type="PROSITE" id="PS01346">
    <property type="entry name" value="CLAUDIN"/>
    <property type="match status" value="1"/>
</dbReference>
<gene>
    <name evidence="11" type="primary">CLDN10</name>
</gene>
<dbReference type="InterPro" id="IPR017974">
    <property type="entry name" value="Claudin_CS"/>
</dbReference>
<evidence type="ECO:0000256" key="1">
    <source>
        <dbReference type="ARBA" id="ARBA00008295"/>
    </source>
</evidence>
<dbReference type="Proteomes" id="UP000694546">
    <property type="component" value="Chromosome 20"/>
</dbReference>
<organism evidence="11 12">
    <name type="scientific">Gadus morhua</name>
    <name type="common">Atlantic cod</name>
    <dbReference type="NCBI Taxonomy" id="8049"/>
    <lineage>
        <taxon>Eukaryota</taxon>
        <taxon>Metazoa</taxon>
        <taxon>Chordata</taxon>
        <taxon>Craniata</taxon>
        <taxon>Vertebrata</taxon>
        <taxon>Euteleostomi</taxon>
        <taxon>Actinopterygii</taxon>
        <taxon>Neopterygii</taxon>
        <taxon>Teleostei</taxon>
        <taxon>Neoteleostei</taxon>
        <taxon>Acanthomorphata</taxon>
        <taxon>Zeiogadaria</taxon>
        <taxon>Gadariae</taxon>
        <taxon>Gadiformes</taxon>
        <taxon>Gadoidei</taxon>
        <taxon>Gadidae</taxon>
        <taxon>Gadus</taxon>
    </lineage>
</organism>
<keyword evidence="4 8" id="KW-0812">Transmembrane</keyword>
<dbReference type="GO" id="GO:0005198">
    <property type="term" value="F:structural molecule activity"/>
    <property type="evidence" value="ECO:0007669"/>
    <property type="project" value="InterPro"/>
</dbReference>
<feature type="transmembrane region" description="Helical" evidence="8">
    <location>
        <begin position="114"/>
        <end position="137"/>
    </location>
</feature>
<evidence type="ECO:0000256" key="8">
    <source>
        <dbReference type="RuleBase" id="RU060637"/>
    </source>
</evidence>
<keyword evidence="6 8" id="KW-1133">Transmembrane helix</keyword>
<feature type="region of interest" description="Disordered" evidence="9">
    <location>
        <begin position="201"/>
        <end position="240"/>
    </location>
</feature>
<dbReference type="OrthoDB" id="9936647at2759"/>
<evidence type="ECO:0000313" key="12">
    <source>
        <dbReference type="Proteomes" id="UP000694546"/>
    </source>
</evidence>
<dbReference type="Pfam" id="PF00822">
    <property type="entry name" value="PMP22_Claudin"/>
    <property type="match status" value="1"/>
</dbReference>
<accession>A0A8C5BWD2</accession>
<protein>
    <recommendedName>
        <fullName evidence="8">Claudin</fullName>
    </recommendedName>
</protein>
<evidence type="ECO:0000256" key="3">
    <source>
        <dbReference type="ARBA" id="ARBA00022475"/>
    </source>
</evidence>
<evidence type="ECO:0000256" key="7">
    <source>
        <dbReference type="ARBA" id="ARBA00023136"/>
    </source>
</evidence>
<proteinExistence type="inferred from homology"/>
<evidence type="ECO:0000313" key="11">
    <source>
        <dbReference type="Ensembl" id="ENSGMOP00000053023.1"/>
    </source>
</evidence>
<reference evidence="11" key="1">
    <citation type="submission" date="2025-08" db="UniProtKB">
        <authorList>
            <consortium name="Ensembl"/>
        </authorList>
    </citation>
    <scope>IDENTIFICATION</scope>
</reference>